<dbReference type="PANTHER" id="PTHR46696">
    <property type="entry name" value="P450, PUTATIVE (EUROFUNG)-RELATED"/>
    <property type="match status" value="1"/>
</dbReference>
<dbReference type="InterPro" id="IPR036396">
    <property type="entry name" value="Cyt_P450_sf"/>
</dbReference>
<dbReference type="InterPro" id="IPR001128">
    <property type="entry name" value="Cyt_P450"/>
</dbReference>
<dbReference type="GO" id="GO:0016705">
    <property type="term" value="F:oxidoreductase activity, acting on paired donors, with incorporation or reduction of molecular oxygen"/>
    <property type="evidence" value="ECO:0007669"/>
    <property type="project" value="InterPro"/>
</dbReference>
<dbReference type="PANTHER" id="PTHR46696:SF1">
    <property type="entry name" value="CYTOCHROME P450 YJIB-RELATED"/>
    <property type="match status" value="1"/>
</dbReference>
<name>A0A840CC88_9RHOB</name>
<keyword evidence="2" id="KW-0479">Metal-binding</keyword>
<comment type="similarity">
    <text evidence="1 2">Belongs to the cytochrome P450 family.</text>
</comment>
<dbReference type="InterPro" id="IPR002397">
    <property type="entry name" value="Cyt_P450_B"/>
</dbReference>
<keyword evidence="2" id="KW-0349">Heme</keyword>
<dbReference type="SUPFAM" id="SSF48264">
    <property type="entry name" value="Cytochrome P450"/>
    <property type="match status" value="1"/>
</dbReference>
<keyword evidence="4" id="KW-1185">Reference proteome</keyword>
<dbReference type="GO" id="GO:0004497">
    <property type="term" value="F:monooxygenase activity"/>
    <property type="evidence" value="ECO:0007669"/>
    <property type="project" value="UniProtKB-KW"/>
</dbReference>
<proteinExistence type="inferred from homology"/>
<comment type="caution">
    <text evidence="3">The sequence shown here is derived from an EMBL/GenBank/DDBJ whole genome shotgun (WGS) entry which is preliminary data.</text>
</comment>
<gene>
    <name evidence="3" type="ORF">GGR17_001473</name>
</gene>
<keyword evidence="2" id="KW-0560">Oxidoreductase</keyword>
<evidence type="ECO:0000256" key="2">
    <source>
        <dbReference type="RuleBase" id="RU000461"/>
    </source>
</evidence>
<dbReference type="Pfam" id="PF00067">
    <property type="entry name" value="p450"/>
    <property type="match status" value="1"/>
</dbReference>
<dbReference type="GO" id="GO:0005506">
    <property type="term" value="F:iron ion binding"/>
    <property type="evidence" value="ECO:0007669"/>
    <property type="project" value="InterPro"/>
</dbReference>
<dbReference type="EMBL" id="JACIEQ010000001">
    <property type="protein sequence ID" value="MBB4021682.1"/>
    <property type="molecule type" value="Genomic_DNA"/>
</dbReference>
<organism evidence="3 4">
    <name type="scientific">Actibacterium naphthalenivorans</name>
    <dbReference type="NCBI Taxonomy" id="1614693"/>
    <lineage>
        <taxon>Bacteria</taxon>
        <taxon>Pseudomonadati</taxon>
        <taxon>Pseudomonadota</taxon>
        <taxon>Alphaproteobacteria</taxon>
        <taxon>Rhodobacterales</taxon>
        <taxon>Roseobacteraceae</taxon>
        <taxon>Actibacterium</taxon>
    </lineage>
</organism>
<protein>
    <submittedName>
        <fullName evidence="3">Cytochrome P450</fullName>
    </submittedName>
</protein>
<reference evidence="3" key="1">
    <citation type="submission" date="2020-08" db="EMBL/GenBank/DDBJ databases">
        <title>Genomic Encyclopedia of Type Strains, Phase IV (KMG-IV): sequencing the most valuable type-strain genomes for metagenomic binning, comparative biology and taxonomic classification.</title>
        <authorList>
            <person name="Goeker M."/>
        </authorList>
    </citation>
    <scope>NUCLEOTIDE SEQUENCE [LARGE SCALE GENOMIC DNA]</scope>
    <source>
        <strain evidence="3">DSM 105040</strain>
    </source>
</reference>
<evidence type="ECO:0000256" key="1">
    <source>
        <dbReference type="ARBA" id="ARBA00010617"/>
    </source>
</evidence>
<dbReference type="Proteomes" id="UP000585681">
    <property type="component" value="Unassembled WGS sequence"/>
</dbReference>
<dbReference type="InterPro" id="IPR017972">
    <property type="entry name" value="Cyt_P450_CS"/>
</dbReference>
<sequence length="422" mass="46915">MEATLDTVTEQATGPRLEDLDQQYYIDLDLAEESVRQNGIQHMRDWAKRGPFYCNRRGIPVVVCGRYADAQEVYLNPDVYSVEMPPIPGYEIFDFFGGLKAVAQMDGADHARIRRLMMPAFMPAGVKALEEATAKIIEAKLDAIEANGDTFEVMSDFSGDIIGHVLLGAAFNLTPEQQNAFKRAHDSFGLIMGLAPGEPYPQEFLESAGALQQVMMEILEDRRKNPTNDMIGKMVHARDNDDKLTDEELFGQINAVCGAALGTTATSIATALLNLGRHPDQFDMLKADPSMTDMAVTECLRYQSTGFFTFPRYATRDTELAGVKIPKNMVVLASAQATNYDPAVYDKPETFDIKRNPQAIMTFGAGAHHCIGNRLARMVIRKSLEQMMARFPNLRLADPDFDPVYQGMFGEMAPDRVPMQTN</sequence>
<dbReference type="GO" id="GO:0020037">
    <property type="term" value="F:heme binding"/>
    <property type="evidence" value="ECO:0007669"/>
    <property type="project" value="InterPro"/>
</dbReference>
<keyword evidence="2" id="KW-0503">Monooxygenase</keyword>
<dbReference type="AlphaFoldDB" id="A0A840CC88"/>
<dbReference type="Gene3D" id="1.10.630.10">
    <property type="entry name" value="Cytochrome P450"/>
    <property type="match status" value="1"/>
</dbReference>
<evidence type="ECO:0000313" key="4">
    <source>
        <dbReference type="Proteomes" id="UP000585681"/>
    </source>
</evidence>
<dbReference type="PRINTS" id="PR00359">
    <property type="entry name" value="BP450"/>
</dbReference>
<accession>A0A840CC88</accession>
<keyword evidence="2" id="KW-0408">Iron</keyword>
<evidence type="ECO:0000313" key="3">
    <source>
        <dbReference type="EMBL" id="MBB4021682.1"/>
    </source>
</evidence>
<dbReference type="PROSITE" id="PS00086">
    <property type="entry name" value="CYTOCHROME_P450"/>
    <property type="match status" value="1"/>
</dbReference>
<dbReference type="RefSeq" id="WP_162231841.1">
    <property type="nucleotide sequence ID" value="NZ_JACIEQ010000001.1"/>
</dbReference>